<dbReference type="InterPro" id="IPR004629">
    <property type="entry name" value="WecG_TagA_CpsF"/>
</dbReference>
<dbReference type="RefSeq" id="WP_170030773.1">
    <property type="nucleotide sequence ID" value="NZ_JABDTL010000001.1"/>
</dbReference>
<dbReference type="NCBIfam" id="TIGR00696">
    <property type="entry name" value="wecG_tagA_cpsF"/>
    <property type="match status" value="1"/>
</dbReference>
<dbReference type="PANTHER" id="PTHR34136">
    <property type="match status" value="1"/>
</dbReference>
<gene>
    <name evidence="3" type="ORF">HNQ61_000184</name>
</gene>
<dbReference type="Proteomes" id="UP000582837">
    <property type="component" value="Unassembled WGS sequence"/>
</dbReference>
<evidence type="ECO:0000313" key="4">
    <source>
        <dbReference type="Proteomes" id="UP000582837"/>
    </source>
</evidence>
<protein>
    <submittedName>
        <fullName evidence="3">N-acetylglucosaminyldiphosphoundecaprenol N-acetyl-beta-D-mannosaminyltransferase</fullName>
        <ecNumber evidence="3">2.4.1.187</ecNumber>
    </submittedName>
</protein>
<dbReference type="Pfam" id="PF03808">
    <property type="entry name" value="Glyco_tran_WecG"/>
    <property type="match status" value="1"/>
</dbReference>
<evidence type="ECO:0000313" key="3">
    <source>
        <dbReference type="EMBL" id="MBB6068573.1"/>
    </source>
</evidence>
<organism evidence="3 4">
    <name type="scientific">Longimicrobium terrae</name>
    <dbReference type="NCBI Taxonomy" id="1639882"/>
    <lineage>
        <taxon>Bacteria</taxon>
        <taxon>Pseudomonadati</taxon>
        <taxon>Gemmatimonadota</taxon>
        <taxon>Longimicrobiia</taxon>
        <taxon>Longimicrobiales</taxon>
        <taxon>Longimicrobiaceae</taxon>
        <taxon>Longimicrobium</taxon>
    </lineage>
</organism>
<evidence type="ECO:0000256" key="1">
    <source>
        <dbReference type="ARBA" id="ARBA00022676"/>
    </source>
</evidence>
<keyword evidence="4" id="KW-1185">Reference proteome</keyword>
<dbReference type="EMBL" id="JACHIA010000001">
    <property type="protein sequence ID" value="MBB6068573.1"/>
    <property type="molecule type" value="Genomic_DNA"/>
</dbReference>
<keyword evidence="1 3" id="KW-0328">Glycosyltransferase</keyword>
<evidence type="ECO:0000256" key="2">
    <source>
        <dbReference type="ARBA" id="ARBA00022679"/>
    </source>
</evidence>
<dbReference type="EC" id="2.4.1.187" evidence="3"/>
<dbReference type="GO" id="GO:0047244">
    <property type="term" value="F:N-acetylglucosaminyldiphosphoundecaprenol N-acetyl-beta-D-mannosaminyltransferase activity"/>
    <property type="evidence" value="ECO:0007669"/>
    <property type="project" value="UniProtKB-EC"/>
</dbReference>
<proteinExistence type="predicted"/>
<dbReference type="PANTHER" id="PTHR34136:SF1">
    <property type="entry name" value="UDP-N-ACETYL-D-MANNOSAMINURONIC ACID TRANSFERASE"/>
    <property type="match status" value="1"/>
</dbReference>
<keyword evidence="2 3" id="KW-0808">Transferase</keyword>
<sequence>MDDNETPAYTLAGGLRVQDFSVDAAVRACRTLVDAGRTVHVCTLNPELAELALADPSYKDVLDAAHLTTIDGVGISLAVLRQHGRFPGRVTGVSILHALARDAAAHGREVIIIGASDASRREAEARLRARGITVREGISPMVNADGTGHPLPVEMIPPGGLVVAAMGSPKQEFWIRRQLERGGPPAVYVGVGGAVDYVSGATPTPPKILRRLGMQWLYRLVTEPGTRMERQRRTLPRFVWRQVVRGR</sequence>
<reference evidence="3 4" key="1">
    <citation type="submission" date="2020-08" db="EMBL/GenBank/DDBJ databases">
        <title>Genomic Encyclopedia of Type Strains, Phase IV (KMG-IV): sequencing the most valuable type-strain genomes for metagenomic binning, comparative biology and taxonomic classification.</title>
        <authorList>
            <person name="Goeker M."/>
        </authorList>
    </citation>
    <scope>NUCLEOTIDE SEQUENCE [LARGE SCALE GENOMIC DNA]</scope>
    <source>
        <strain evidence="3 4">DSM 29007</strain>
    </source>
</reference>
<dbReference type="CDD" id="cd06533">
    <property type="entry name" value="Glyco_transf_WecG_TagA"/>
    <property type="match status" value="1"/>
</dbReference>
<accession>A0A841GUE2</accession>
<name>A0A841GUE2_9BACT</name>
<dbReference type="AlphaFoldDB" id="A0A841GUE2"/>
<comment type="caution">
    <text evidence="3">The sequence shown here is derived from an EMBL/GenBank/DDBJ whole genome shotgun (WGS) entry which is preliminary data.</text>
</comment>